<evidence type="ECO:0000313" key="13">
    <source>
        <dbReference type="Proteomes" id="UP000077519"/>
    </source>
</evidence>
<evidence type="ECO:0000256" key="4">
    <source>
        <dbReference type="ARBA" id="ARBA00022723"/>
    </source>
</evidence>
<dbReference type="AlphaFoldDB" id="A0A177YMB1"/>
<proteinExistence type="predicted"/>
<dbReference type="Pfam" id="PF07992">
    <property type="entry name" value="Pyr_redox_2"/>
    <property type="match status" value="1"/>
</dbReference>
<dbReference type="PRINTS" id="PR00419">
    <property type="entry name" value="ADXRDTASE"/>
</dbReference>
<name>A0A177YMB1_9NOCA</name>
<dbReference type="Proteomes" id="UP000077519">
    <property type="component" value="Unassembled WGS sequence"/>
</dbReference>
<keyword evidence="8" id="KW-0408">Iron</keyword>
<evidence type="ECO:0000256" key="8">
    <source>
        <dbReference type="ARBA" id="ARBA00023004"/>
    </source>
</evidence>
<comment type="catalytic activity">
    <reaction evidence="10">
        <text>2 reduced [2Fe-2S]-[ferredoxin] + NADP(+) + H(+) = 2 oxidized [2Fe-2S]-[ferredoxin] + NADPH</text>
        <dbReference type="Rhea" id="RHEA:20125"/>
        <dbReference type="Rhea" id="RHEA-COMP:10000"/>
        <dbReference type="Rhea" id="RHEA-COMP:10001"/>
        <dbReference type="ChEBI" id="CHEBI:15378"/>
        <dbReference type="ChEBI" id="CHEBI:33737"/>
        <dbReference type="ChEBI" id="CHEBI:33738"/>
        <dbReference type="ChEBI" id="CHEBI:57783"/>
        <dbReference type="ChEBI" id="CHEBI:58349"/>
        <dbReference type="EC" id="1.18.1.2"/>
    </reaction>
</comment>
<comment type="caution">
    <text evidence="12">The sequence shown here is derived from an EMBL/GenBank/DDBJ whole genome shotgun (WGS) entry which is preliminary data.</text>
</comment>
<dbReference type="InterPro" id="IPR017896">
    <property type="entry name" value="4Fe4S_Fe-S-bd"/>
</dbReference>
<dbReference type="GO" id="GO:0051536">
    <property type="term" value="F:iron-sulfur cluster binding"/>
    <property type="evidence" value="ECO:0007669"/>
    <property type="project" value="UniProtKB-KW"/>
</dbReference>
<dbReference type="PANTHER" id="PTHR48467">
    <property type="entry name" value="GLUTAMATE SYNTHASE 1 [NADH], CHLOROPLASTIC-LIKE"/>
    <property type="match status" value="1"/>
</dbReference>
<dbReference type="InterPro" id="IPR017900">
    <property type="entry name" value="4Fe4S_Fe_S_CS"/>
</dbReference>
<dbReference type="InterPro" id="IPR023753">
    <property type="entry name" value="FAD/NAD-binding_dom"/>
</dbReference>
<dbReference type="GO" id="GO:0046872">
    <property type="term" value="F:metal ion binding"/>
    <property type="evidence" value="ECO:0007669"/>
    <property type="project" value="UniProtKB-KW"/>
</dbReference>
<reference evidence="12 13" key="1">
    <citation type="submission" date="2016-03" db="EMBL/GenBank/DDBJ databases">
        <title>Genome sequence of Rhodococcus kyotonensis KB10.</title>
        <authorList>
            <person name="Jeong H."/>
            <person name="Hong C.E."/>
            <person name="Jo S.H."/>
            <person name="Park J.M."/>
        </authorList>
    </citation>
    <scope>NUCLEOTIDE SEQUENCE [LARGE SCALE GENOMIC DNA]</scope>
    <source>
        <strain evidence="12 13">KB10</strain>
    </source>
</reference>
<keyword evidence="7" id="KW-0560">Oxidoreductase</keyword>
<dbReference type="Gene3D" id="3.50.50.60">
    <property type="entry name" value="FAD/NAD(P)-binding domain"/>
    <property type="match status" value="1"/>
</dbReference>
<keyword evidence="6" id="KW-0521">NADP</keyword>
<accession>A0A177YMB1</accession>
<evidence type="ECO:0000256" key="3">
    <source>
        <dbReference type="ARBA" id="ARBA00022630"/>
    </source>
</evidence>
<dbReference type="PANTHER" id="PTHR48467:SF1">
    <property type="entry name" value="GLUTAMATE SYNTHASE 1 [NADH], CHLOROPLASTIC-LIKE"/>
    <property type="match status" value="1"/>
</dbReference>
<dbReference type="Gene3D" id="3.40.50.720">
    <property type="entry name" value="NAD(P)-binding Rossmann-like Domain"/>
    <property type="match status" value="1"/>
</dbReference>
<evidence type="ECO:0000259" key="11">
    <source>
        <dbReference type="PROSITE" id="PS51379"/>
    </source>
</evidence>
<evidence type="ECO:0000256" key="1">
    <source>
        <dbReference type="ARBA" id="ARBA00001974"/>
    </source>
</evidence>
<protein>
    <recommendedName>
        <fullName evidence="2">ferredoxin--NADP(+) reductase</fullName>
        <ecNumber evidence="2">1.18.1.2</ecNumber>
    </recommendedName>
</protein>
<keyword evidence="13" id="KW-1185">Reference proteome</keyword>
<keyword evidence="5" id="KW-0274">FAD</keyword>
<dbReference type="RefSeq" id="WP_068421332.1">
    <property type="nucleotide sequence ID" value="NZ_LVHI01000003.1"/>
</dbReference>
<sequence>MTFVILQQCCNDASCTDVCPVDCIHPTPDEPEFMTSDMLHIEPDVCIDCGACVDECPVDAIRADHELDATQGRYLDLNADWFELHPSGARVYDEPRNWAGVDFSGRRVAVVGTGPAAFYAATELAGIRGIEVEMYDRLLTPYGLVRSGVAPDHPGTKAVTDLFRSVAGRKSVRVHLGVEIGSDLTHDDLIAHHDAVLYATGAADDRTLGIAGEELPGSHSAREFVAWYNGHPEYADRTYDLSSPRAVVVGNGNVALDVARILLAPITELEKTDIADHALEALRSSAVREVVVVGRRGPSHAAYTGPELLEIMASPWIDLHTPENDVTTDEATRTAIDAGSAEVTTVMKVALAQEIAARPTPDSVDEAKKRLILRFGLSPAEILGEESVSAIRFVRATSTVHDDGTVTTEPTGEEETIDTGLVLRSVGYRGRAVESIPFDHTRGIIPNRDGRVIDDDGSTVPGVYVTGWIKRGPSGVIGTNRKCAADTVAAILEDIAAESIPRAPHGRVELDAILAEKCPDALDFSDWSRIDEAERNAGAEHGRPRIKYVGVDDLRSAVVRDRTDRY</sequence>
<dbReference type="Pfam" id="PF00037">
    <property type="entry name" value="Fer4"/>
    <property type="match status" value="1"/>
</dbReference>
<feature type="domain" description="4Fe-4S ferredoxin-type" evidence="11">
    <location>
        <begin position="1"/>
        <end position="29"/>
    </location>
</feature>
<keyword evidence="3" id="KW-0285">Flavoprotein</keyword>
<gene>
    <name evidence="12" type="ORF">A3K89_15300</name>
</gene>
<dbReference type="GO" id="GO:0004324">
    <property type="term" value="F:ferredoxin-NADP+ reductase activity"/>
    <property type="evidence" value="ECO:0007669"/>
    <property type="project" value="UniProtKB-EC"/>
</dbReference>
<evidence type="ECO:0000256" key="7">
    <source>
        <dbReference type="ARBA" id="ARBA00023002"/>
    </source>
</evidence>
<evidence type="ECO:0000256" key="5">
    <source>
        <dbReference type="ARBA" id="ARBA00022827"/>
    </source>
</evidence>
<dbReference type="SUPFAM" id="SSF51971">
    <property type="entry name" value="Nucleotide-binding domain"/>
    <property type="match status" value="2"/>
</dbReference>
<evidence type="ECO:0000256" key="10">
    <source>
        <dbReference type="ARBA" id="ARBA00047776"/>
    </source>
</evidence>
<dbReference type="SUPFAM" id="SSF54862">
    <property type="entry name" value="4Fe-4S ferredoxins"/>
    <property type="match status" value="1"/>
</dbReference>
<dbReference type="InterPro" id="IPR036188">
    <property type="entry name" value="FAD/NAD-bd_sf"/>
</dbReference>
<dbReference type="EC" id="1.18.1.2" evidence="2"/>
<evidence type="ECO:0000256" key="9">
    <source>
        <dbReference type="ARBA" id="ARBA00023014"/>
    </source>
</evidence>
<keyword evidence="9" id="KW-0411">Iron-sulfur</keyword>
<comment type="cofactor">
    <cofactor evidence="1">
        <name>FAD</name>
        <dbReference type="ChEBI" id="CHEBI:57692"/>
    </cofactor>
</comment>
<evidence type="ECO:0000256" key="6">
    <source>
        <dbReference type="ARBA" id="ARBA00022857"/>
    </source>
</evidence>
<keyword evidence="4" id="KW-0479">Metal-binding</keyword>
<dbReference type="PROSITE" id="PS51379">
    <property type="entry name" value="4FE4S_FER_2"/>
    <property type="match status" value="2"/>
</dbReference>
<feature type="domain" description="4Fe-4S ferredoxin-type" evidence="11">
    <location>
        <begin position="37"/>
        <end position="66"/>
    </location>
</feature>
<dbReference type="InterPro" id="IPR055275">
    <property type="entry name" value="Ferredox_Rdtase"/>
</dbReference>
<dbReference type="Gene3D" id="3.30.70.20">
    <property type="match status" value="1"/>
</dbReference>
<evidence type="ECO:0000313" key="12">
    <source>
        <dbReference type="EMBL" id="OAK56643.1"/>
    </source>
</evidence>
<evidence type="ECO:0000256" key="2">
    <source>
        <dbReference type="ARBA" id="ARBA00013223"/>
    </source>
</evidence>
<dbReference type="PROSITE" id="PS00198">
    <property type="entry name" value="4FE4S_FER_1"/>
    <property type="match status" value="1"/>
</dbReference>
<dbReference type="EMBL" id="LVHI01000003">
    <property type="protein sequence ID" value="OAK56643.1"/>
    <property type="molecule type" value="Genomic_DNA"/>
</dbReference>
<organism evidence="12 13">
    <name type="scientific">Rhodococcoides kyotonense</name>
    <dbReference type="NCBI Taxonomy" id="398843"/>
    <lineage>
        <taxon>Bacteria</taxon>
        <taxon>Bacillati</taxon>
        <taxon>Actinomycetota</taxon>
        <taxon>Actinomycetes</taxon>
        <taxon>Mycobacteriales</taxon>
        <taxon>Nocardiaceae</taxon>
        <taxon>Rhodococcoides</taxon>
    </lineage>
</organism>